<dbReference type="SUPFAM" id="SSF54001">
    <property type="entry name" value="Cysteine proteinases"/>
    <property type="match status" value="1"/>
</dbReference>
<feature type="chain" id="PRO_5038727025" description="NlpC/P60 domain-containing protein" evidence="5">
    <location>
        <begin position="21"/>
        <end position="277"/>
    </location>
</feature>
<dbReference type="Proteomes" id="UP000243650">
    <property type="component" value="Unassembled WGS sequence"/>
</dbReference>
<dbReference type="OrthoDB" id="9813368at2"/>
<evidence type="ECO:0000313" key="7">
    <source>
        <dbReference type="EMBL" id="PRO67219.1"/>
    </source>
</evidence>
<dbReference type="InterPro" id="IPR012854">
    <property type="entry name" value="Cu_amine_oxidase-like_N"/>
</dbReference>
<dbReference type="AlphaFoldDB" id="A0A2P6MLR1"/>
<evidence type="ECO:0000256" key="4">
    <source>
        <dbReference type="ARBA" id="ARBA00022807"/>
    </source>
</evidence>
<dbReference type="GO" id="GO:0008234">
    <property type="term" value="F:cysteine-type peptidase activity"/>
    <property type="evidence" value="ECO:0007669"/>
    <property type="project" value="UniProtKB-KW"/>
</dbReference>
<evidence type="ECO:0000313" key="8">
    <source>
        <dbReference type="Proteomes" id="UP000243650"/>
    </source>
</evidence>
<evidence type="ECO:0000256" key="1">
    <source>
        <dbReference type="ARBA" id="ARBA00007074"/>
    </source>
</evidence>
<feature type="domain" description="NlpC/P60" evidence="6">
    <location>
        <begin position="26"/>
        <end position="149"/>
    </location>
</feature>
<dbReference type="GO" id="GO:0006508">
    <property type="term" value="P:proteolysis"/>
    <property type="evidence" value="ECO:0007669"/>
    <property type="project" value="UniProtKB-KW"/>
</dbReference>
<sequence length="277" mass="29410">MKWWGVLTAACVFAFAPIAAEDVEAAGTVDEIISSGESQLGTPYQWGGTSTSGFDCSGFTGYAFSKAGVDLPRTAQQQYGVGDYVSRSNLQPGDLVFFSESRSTSSITHNGIYIGNNQMIHSSSSQGVSIASLSNSYWSPRYVGAKRVVQEQNPEVAAASTPAYEAVDVYINGSDLDEEAVKTDGRTLVPMRAIFEELGATVQWDNSTKTATGNLDGSEVALSIGEETAYADGSAVTLDQPADIVDGRTMVPLRFVGESLGAVVHWDNSTQTVQISQ</sequence>
<dbReference type="PANTHER" id="PTHR47053:SF1">
    <property type="entry name" value="MUREIN DD-ENDOPEPTIDASE MEPH-RELATED"/>
    <property type="match status" value="1"/>
</dbReference>
<organism evidence="7 8">
    <name type="scientific">Alkalicoccus urumqiensis</name>
    <name type="common">Bacillus urumqiensis</name>
    <dbReference type="NCBI Taxonomy" id="1548213"/>
    <lineage>
        <taxon>Bacteria</taxon>
        <taxon>Bacillati</taxon>
        <taxon>Bacillota</taxon>
        <taxon>Bacilli</taxon>
        <taxon>Bacillales</taxon>
        <taxon>Bacillaceae</taxon>
        <taxon>Alkalicoccus</taxon>
    </lineage>
</organism>
<evidence type="ECO:0000259" key="6">
    <source>
        <dbReference type="PROSITE" id="PS51935"/>
    </source>
</evidence>
<keyword evidence="2" id="KW-0645">Protease</keyword>
<dbReference type="EMBL" id="PVNS01000001">
    <property type="protein sequence ID" value="PRO67219.1"/>
    <property type="molecule type" value="Genomic_DNA"/>
</dbReference>
<protein>
    <recommendedName>
        <fullName evidence="6">NlpC/P60 domain-containing protein</fullName>
    </recommendedName>
</protein>
<evidence type="ECO:0000256" key="2">
    <source>
        <dbReference type="ARBA" id="ARBA00022670"/>
    </source>
</evidence>
<dbReference type="PANTHER" id="PTHR47053">
    <property type="entry name" value="MUREIN DD-ENDOPEPTIDASE MEPH-RELATED"/>
    <property type="match status" value="1"/>
</dbReference>
<proteinExistence type="inferred from homology"/>
<dbReference type="PROSITE" id="PS51935">
    <property type="entry name" value="NLPC_P60"/>
    <property type="match status" value="1"/>
</dbReference>
<keyword evidence="8" id="KW-1185">Reference proteome</keyword>
<evidence type="ECO:0000256" key="5">
    <source>
        <dbReference type="SAM" id="SignalP"/>
    </source>
</evidence>
<gene>
    <name evidence="7" type="ORF">C6I21_01265</name>
</gene>
<name>A0A2P6MLR1_ALKUR</name>
<keyword evidence="5" id="KW-0732">Signal</keyword>
<comment type="caution">
    <text evidence="7">The sequence shown here is derived from an EMBL/GenBank/DDBJ whole genome shotgun (WGS) entry which is preliminary data.</text>
</comment>
<dbReference type="InterPro" id="IPR051202">
    <property type="entry name" value="Peptidase_C40"/>
</dbReference>
<accession>A0A2P6MLR1</accession>
<dbReference type="Pfam" id="PF00877">
    <property type="entry name" value="NLPC_P60"/>
    <property type="match status" value="1"/>
</dbReference>
<dbReference type="Gene3D" id="3.30.457.10">
    <property type="entry name" value="Copper amine oxidase-like, N-terminal domain"/>
    <property type="match status" value="1"/>
</dbReference>
<dbReference type="RefSeq" id="WP_105957603.1">
    <property type="nucleotide sequence ID" value="NZ_PVNS01000001.1"/>
</dbReference>
<dbReference type="Gene3D" id="3.90.1720.10">
    <property type="entry name" value="endopeptidase domain like (from Nostoc punctiforme)"/>
    <property type="match status" value="1"/>
</dbReference>
<feature type="signal peptide" evidence="5">
    <location>
        <begin position="1"/>
        <end position="20"/>
    </location>
</feature>
<keyword evidence="3" id="KW-0378">Hydrolase</keyword>
<dbReference type="SUPFAM" id="SSF55383">
    <property type="entry name" value="Copper amine oxidase, domain N"/>
    <property type="match status" value="1"/>
</dbReference>
<reference evidence="7 8" key="1">
    <citation type="submission" date="2018-03" db="EMBL/GenBank/DDBJ databases">
        <title>Bacillus urumqiensis sp. nov., a moderately haloalkaliphilic bacterium isolated from a salt lake.</title>
        <authorList>
            <person name="Zhao B."/>
            <person name="Liao Z."/>
        </authorList>
    </citation>
    <scope>NUCLEOTIDE SEQUENCE [LARGE SCALE GENOMIC DNA]</scope>
    <source>
        <strain evidence="7 8">BZ-SZ-XJ18</strain>
    </source>
</reference>
<dbReference type="InterPro" id="IPR036582">
    <property type="entry name" value="Mao_N_sf"/>
</dbReference>
<keyword evidence="4" id="KW-0788">Thiol protease</keyword>
<comment type="similarity">
    <text evidence="1">Belongs to the peptidase C40 family.</text>
</comment>
<evidence type="ECO:0000256" key="3">
    <source>
        <dbReference type="ARBA" id="ARBA00022801"/>
    </source>
</evidence>
<dbReference type="Pfam" id="PF07833">
    <property type="entry name" value="Cu_amine_oxidN1"/>
    <property type="match status" value="1"/>
</dbReference>
<dbReference type="InterPro" id="IPR000064">
    <property type="entry name" value="NLP_P60_dom"/>
</dbReference>
<dbReference type="InterPro" id="IPR038765">
    <property type="entry name" value="Papain-like_cys_pep_sf"/>
</dbReference>